<protein>
    <submittedName>
        <fullName evidence="1">Uncharacterized protein</fullName>
    </submittedName>
</protein>
<dbReference type="EMBL" id="QGTL01000002">
    <property type="protein sequence ID" value="PWV79539.1"/>
    <property type="molecule type" value="Genomic_DNA"/>
</dbReference>
<dbReference type="Proteomes" id="UP000246410">
    <property type="component" value="Unassembled WGS sequence"/>
</dbReference>
<proteinExistence type="predicted"/>
<accession>A0A317NW67</accession>
<evidence type="ECO:0000313" key="2">
    <source>
        <dbReference type="Proteomes" id="UP000246410"/>
    </source>
</evidence>
<sequence length="112" mass="12568">MDYVQLHFDSDSSDDQPRLNCDVWPVVVGAGESLREGMAGYSDALRQLISQKVIGTTEGEGIGFSIEFESMALVFRPGADEIQTPEIAYLSGFSDHQWMVWRPGEEVFEYLD</sequence>
<organism evidence="1 2">
    <name type="scientific">Nocardia neocaledoniensis</name>
    <dbReference type="NCBI Taxonomy" id="236511"/>
    <lineage>
        <taxon>Bacteria</taxon>
        <taxon>Bacillati</taxon>
        <taxon>Actinomycetota</taxon>
        <taxon>Actinomycetes</taxon>
        <taxon>Mycobacteriales</taxon>
        <taxon>Nocardiaceae</taxon>
        <taxon>Nocardia</taxon>
    </lineage>
</organism>
<keyword evidence="2" id="KW-1185">Reference proteome</keyword>
<dbReference type="AlphaFoldDB" id="A0A317NW67"/>
<name>A0A317NW67_9NOCA</name>
<evidence type="ECO:0000313" key="1">
    <source>
        <dbReference type="EMBL" id="PWV79539.1"/>
    </source>
</evidence>
<reference evidence="1 2" key="1">
    <citation type="submission" date="2018-05" db="EMBL/GenBank/DDBJ databases">
        <title>Genomic Encyclopedia of Type Strains, Phase IV (KMG-IV): sequencing the most valuable type-strain genomes for metagenomic binning, comparative biology and taxonomic classification.</title>
        <authorList>
            <person name="Goeker M."/>
        </authorList>
    </citation>
    <scope>NUCLEOTIDE SEQUENCE [LARGE SCALE GENOMIC DNA]</scope>
    <source>
        <strain evidence="1 2">DSM 44717</strain>
    </source>
</reference>
<comment type="caution">
    <text evidence="1">The sequence shown here is derived from an EMBL/GenBank/DDBJ whole genome shotgun (WGS) entry which is preliminary data.</text>
</comment>
<gene>
    <name evidence="1" type="ORF">DFR69_102602</name>
</gene>